<evidence type="ECO:0000259" key="8">
    <source>
        <dbReference type="Pfam" id="PF09335"/>
    </source>
</evidence>
<keyword evidence="6 7" id="KW-0472">Membrane</keyword>
<keyword evidence="4 7" id="KW-0812">Transmembrane</keyword>
<name>A0A660E6V8_9LACO</name>
<organism evidence="9 10">
    <name type="scientific">Lactiplantibacillus mudanjiangensis</name>
    <dbReference type="NCBI Taxonomy" id="1296538"/>
    <lineage>
        <taxon>Bacteria</taxon>
        <taxon>Bacillati</taxon>
        <taxon>Bacillota</taxon>
        <taxon>Bacilli</taxon>
        <taxon>Lactobacillales</taxon>
        <taxon>Lactobacillaceae</taxon>
        <taxon>Lactiplantibacillus</taxon>
    </lineage>
</organism>
<evidence type="ECO:0000313" key="10">
    <source>
        <dbReference type="Proteomes" id="UP000289996"/>
    </source>
</evidence>
<comment type="subcellular location">
    <subcellularLocation>
        <location evidence="1 7">Cell membrane</location>
        <topology evidence="1 7">Multi-pass membrane protein</topology>
    </subcellularLocation>
</comment>
<dbReference type="InterPro" id="IPR032818">
    <property type="entry name" value="DedA-like"/>
</dbReference>
<feature type="transmembrane region" description="Helical" evidence="7">
    <location>
        <begin position="156"/>
        <end position="175"/>
    </location>
</feature>
<dbReference type="Pfam" id="PF09335">
    <property type="entry name" value="VTT_dom"/>
    <property type="match status" value="1"/>
</dbReference>
<keyword evidence="5 7" id="KW-1133">Transmembrane helix</keyword>
<evidence type="ECO:0000313" key="9">
    <source>
        <dbReference type="EMBL" id="VDG28095.1"/>
    </source>
</evidence>
<evidence type="ECO:0000256" key="1">
    <source>
        <dbReference type="ARBA" id="ARBA00004651"/>
    </source>
</evidence>
<evidence type="ECO:0000256" key="2">
    <source>
        <dbReference type="ARBA" id="ARBA00010792"/>
    </source>
</evidence>
<dbReference type="OrthoDB" id="9813426at2"/>
<dbReference type="EMBL" id="UYIG01000090">
    <property type="protein sequence ID" value="VDG28095.1"/>
    <property type="molecule type" value="Genomic_DNA"/>
</dbReference>
<feature type="transmembrane region" description="Helical" evidence="7">
    <location>
        <begin position="187"/>
        <end position="205"/>
    </location>
</feature>
<keyword evidence="3 7" id="KW-1003">Cell membrane</keyword>
<evidence type="ECO:0000256" key="7">
    <source>
        <dbReference type="RuleBase" id="RU367016"/>
    </source>
</evidence>
<accession>A0A660E6V8</accession>
<dbReference type="Proteomes" id="UP000289996">
    <property type="component" value="Unassembled WGS sequence"/>
</dbReference>
<gene>
    <name evidence="9" type="ORF">MUDAN_MDHGFNIF_02831</name>
</gene>
<dbReference type="RefSeq" id="WP_130843516.1">
    <property type="nucleotide sequence ID" value="NZ_BJDY01000002.1"/>
</dbReference>
<keyword evidence="10" id="KW-1185">Reference proteome</keyword>
<dbReference type="InterPro" id="IPR032816">
    <property type="entry name" value="VTT_dom"/>
</dbReference>
<evidence type="ECO:0000256" key="3">
    <source>
        <dbReference type="ARBA" id="ARBA00022475"/>
    </source>
</evidence>
<dbReference type="AlphaFoldDB" id="A0A660E6V8"/>
<feature type="transmembrane region" description="Helical" evidence="7">
    <location>
        <begin position="124"/>
        <end position="144"/>
    </location>
</feature>
<feature type="transmembrane region" description="Helical" evidence="7">
    <location>
        <begin position="26"/>
        <end position="46"/>
    </location>
</feature>
<dbReference type="PANTHER" id="PTHR30353">
    <property type="entry name" value="INNER MEMBRANE PROTEIN DEDA-RELATED"/>
    <property type="match status" value="1"/>
</dbReference>
<reference evidence="9 10" key="1">
    <citation type="submission" date="2018-11" db="EMBL/GenBank/DDBJ databases">
        <authorList>
            <person name="Wuyts S."/>
        </authorList>
    </citation>
    <scope>NUCLEOTIDE SEQUENCE [LARGE SCALE GENOMIC DNA]</scope>
    <source>
        <strain evidence="9">Lactobacillus mudanjiangensis AMBF249</strain>
    </source>
</reference>
<comment type="similarity">
    <text evidence="2 7">Belongs to the DedA family.</text>
</comment>
<evidence type="ECO:0000256" key="4">
    <source>
        <dbReference type="ARBA" id="ARBA00022692"/>
    </source>
</evidence>
<protein>
    <submittedName>
        <fullName evidence="9">DedA protein (DSG-1 protein) [Lactobacillus plantarum subsp. plantarum ST-III]</fullName>
    </submittedName>
</protein>
<proteinExistence type="inferred from homology"/>
<feature type="transmembrane region" description="Helical" evidence="7">
    <location>
        <begin position="58"/>
        <end position="80"/>
    </location>
</feature>
<dbReference type="GO" id="GO:0005886">
    <property type="term" value="C:plasma membrane"/>
    <property type="evidence" value="ECO:0007669"/>
    <property type="project" value="UniProtKB-SubCell"/>
</dbReference>
<feature type="domain" description="VTT" evidence="8">
    <location>
        <begin position="46"/>
        <end position="173"/>
    </location>
</feature>
<evidence type="ECO:0000256" key="6">
    <source>
        <dbReference type="ARBA" id="ARBA00023136"/>
    </source>
</evidence>
<evidence type="ECO:0000256" key="5">
    <source>
        <dbReference type="ARBA" id="ARBA00022989"/>
    </source>
</evidence>
<sequence length="213" mass="23427">MSVLLASLFHLTTLLPQLIASYGNWIYVGLFILIFVETGLVVLPFLPGDSILFLCGSLAAMTADLNVGVLVVLLSIAAILGDLVNFEIGKRFGHHVLNSPRLSRLIKPKYLSESQTFFDRHGSLAIFLGRFVPIIRTLVPFTAGMSAMHYPTFARYNILGGLTWIIVAISAGYLFGNITIVKQHFELIMLAIVLISLIPVGLTMLKHRSTLDD</sequence>
<dbReference type="PANTHER" id="PTHR30353:SF0">
    <property type="entry name" value="TRANSMEMBRANE PROTEIN"/>
    <property type="match status" value="1"/>
</dbReference>